<evidence type="ECO:0000313" key="5">
    <source>
        <dbReference type="Proteomes" id="UP000823201"/>
    </source>
</evidence>
<protein>
    <submittedName>
        <fullName evidence="4">HSP20 family protein</fullName>
    </submittedName>
</protein>
<dbReference type="Pfam" id="PF00011">
    <property type="entry name" value="HSP20"/>
    <property type="match status" value="1"/>
</dbReference>
<dbReference type="EMBL" id="JAFBEV010000018">
    <property type="protein sequence ID" value="MBM7658523.1"/>
    <property type="molecule type" value="Genomic_DNA"/>
</dbReference>
<evidence type="ECO:0000313" key="4">
    <source>
        <dbReference type="EMBL" id="MBM7658523.1"/>
    </source>
</evidence>
<name>A0ABS2Q9P4_9BACL</name>
<organism evidence="4 5">
    <name type="scientific">Sporolactobacillus spathodeae</name>
    <dbReference type="NCBI Taxonomy" id="1465502"/>
    <lineage>
        <taxon>Bacteria</taxon>
        <taxon>Bacillati</taxon>
        <taxon>Bacillota</taxon>
        <taxon>Bacilli</taxon>
        <taxon>Bacillales</taxon>
        <taxon>Sporolactobacillaceae</taxon>
        <taxon>Sporolactobacillus</taxon>
    </lineage>
</organism>
<keyword evidence="5" id="KW-1185">Reference proteome</keyword>
<dbReference type="CDD" id="cd06464">
    <property type="entry name" value="ACD_sHsps-like"/>
    <property type="match status" value="1"/>
</dbReference>
<dbReference type="RefSeq" id="WP_205007079.1">
    <property type="nucleotide sequence ID" value="NZ_CBCRXA010000017.1"/>
</dbReference>
<evidence type="ECO:0000256" key="2">
    <source>
        <dbReference type="RuleBase" id="RU003616"/>
    </source>
</evidence>
<evidence type="ECO:0000256" key="1">
    <source>
        <dbReference type="PROSITE-ProRule" id="PRU00285"/>
    </source>
</evidence>
<comment type="caution">
    <text evidence="4">The sequence shown here is derived from an EMBL/GenBank/DDBJ whole genome shotgun (WGS) entry which is preliminary data.</text>
</comment>
<dbReference type="Proteomes" id="UP000823201">
    <property type="component" value="Unassembled WGS sequence"/>
</dbReference>
<accession>A0ABS2Q9P4</accession>
<dbReference type="InterPro" id="IPR008978">
    <property type="entry name" value="HSP20-like_chaperone"/>
</dbReference>
<feature type="domain" description="SHSP" evidence="3">
    <location>
        <begin position="44"/>
        <end position="155"/>
    </location>
</feature>
<comment type="similarity">
    <text evidence="1 2">Belongs to the small heat shock protein (HSP20) family.</text>
</comment>
<dbReference type="InterPro" id="IPR002068">
    <property type="entry name" value="A-crystallin/Hsp20_dom"/>
</dbReference>
<proteinExistence type="inferred from homology"/>
<gene>
    <name evidence="4" type="ORF">JOC27_001976</name>
</gene>
<dbReference type="SUPFAM" id="SSF49764">
    <property type="entry name" value="HSP20-like chaperones"/>
    <property type="match status" value="1"/>
</dbReference>
<dbReference type="Gene3D" id="2.60.40.790">
    <property type="match status" value="1"/>
</dbReference>
<reference evidence="4 5" key="1">
    <citation type="submission" date="2021-01" db="EMBL/GenBank/DDBJ databases">
        <title>Genomic Encyclopedia of Type Strains, Phase IV (KMG-IV): sequencing the most valuable type-strain genomes for metagenomic binning, comparative biology and taxonomic classification.</title>
        <authorList>
            <person name="Goeker M."/>
        </authorList>
    </citation>
    <scope>NUCLEOTIDE SEQUENCE [LARGE SCALE GENOMIC DNA]</scope>
    <source>
        <strain evidence="4 5">DSM 100968</strain>
    </source>
</reference>
<evidence type="ECO:0000259" key="3">
    <source>
        <dbReference type="PROSITE" id="PS01031"/>
    </source>
</evidence>
<sequence length="155" mass="18112">MDQQDPRQQKKPAPRNLMNDLDAFFQQNPFQDVLKSIDAFFENHGAFPKTFPVRSFETKQNWIVEAELPGIPRESIHIELLDSRIRIIVENDLELEATHKENGTHSRERRFDHTERIVSIPYTIDRSRTRASFANGILRIQGPRFPKTSNTLTIE</sequence>
<dbReference type="PROSITE" id="PS01031">
    <property type="entry name" value="SHSP"/>
    <property type="match status" value="1"/>
</dbReference>